<dbReference type="SUPFAM" id="SSF47027">
    <property type="entry name" value="Acyl-CoA binding protein"/>
    <property type="match status" value="1"/>
</dbReference>
<keyword evidence="4" id="KW-1185">Reference proteome</keyword>
<reference evidence="3" key="1">
    <citation type="journal article" date="2023" name="Insect Mol. Biol.">
        <title>Genome sequencing provides insights into the evolution of gene families encoding plant cell wall-degrading enzymes in longhorned beetles.</title>
        <authorList>
            <person name="Shin N.R."/>
            <person name="Okamura Y."/>
            <person name="Kirsch R."/>
            <person name="Pauchet Y."/>
        </authorList>
    </citation>
    <scope>NUCLEOTIDE SEQUENCE</scope>
    <source>
        <strain evidence="3">RBIC_L_NR</strain>
    </source>
</reference>
<dbReference type="EMBL" id="JANEYF010005244">
    <property type="protein sequence ID" value="KAJ8928823.1"/>
    <property type="molecule type" value="Genomic_DNA"/>
</dbReference>
<dbReference type="AlphaFoldDB" id="A0AAV8WQM8"/>
<protein>
    <recommendedName>
        <fullName evidence="2">ACB domain-containing protein</fullName>
    </recommendedName>
</protein>
<evidence type="ECO:0000313" key="3">
    <source>
        <dbReference type="EMBL" id="KAJ8928823.1"/>
    </source>
</evidence>
<evidence type="ECO:0000313" key="4">
    <source>
        <dbReference type="Proteomes" id="UP001162156"/>
    </source>
</evidence>
<dbReference type="PROSITE" id="PS00880">
    <property type="entry name" value="ACB_1"/>
    <property type="match status" value="1"/>
</dbReference>
<dbReference type="InterPro" id="IPR035984">
    <property type="entry name" value="Acyl-CoA-binding_sf"/>
</dbReference>
<dbReference type="InterPro" id="IPR000582">
    <property type="entry name" value="Acyl-CoA-binding_protein"/>
</dbReference>
<dbReference type="Proteomes" id="UP001162156">
    <property type="component" value="Unassembled WGS sequence"/>
</dbReference>
<dbReference type="PANTHER" id="PTHR23310:SF77">
    <property type="entry name" value="LD25952P"/>
    <property type="match status" value="1"/>
</dbReference>
<sequence length="78" mass="9045">MQLVLYLHIQGLVGSYQPSNELMLRFYGYFKQATKGPCTGSRPAFWDVVRRAKYNAWKNLGDMAREVAMAKYVEELHT</sequence>
<dbReference type="GO" id="GO:0000062">
    <property type="term" value="F:fatty-acyl-CoA binding"/>
    <property type="evidence" value="ECO:0007669"/>
    <property type="project" value="InterPro"/>
</dbReference>
<dbReference type="InterPro" id="IPR022408">
    <property type="entry name" value="Acyl-CoA-binding_prot_CS"/>
</dbReference>
<name>A0AAV8WQM8_9CUCU</name>
<dbReference type="GO" id="GO:0006631">
    <property type="term" value="P:fatty acid metabolic process"/>
    <property type="evidence" value="ECO:0007669"/>
    <property type="project" value="TreeGrafter"/>
</dbReference>
<dbReference type="PROSITE" id="PS51228">
    <property type="entry name" value="ACB_2"/>
    <property type="match status" value="1"/>
</dbReference>
<dbReference type="Pfam" id="PF00887">
    <property type="entry name" value="ACBP"/>
    <property type="match status" value="1"/>
</dbReference>
<feature type="domain" description="ACB" evidence="2">
    <location>
        <begin position="1"/>
        <end position="78"/>
    </location>
</feature>
<organism evidence="3 4">
    <name type="scientific">Rhamnusium bicolor</name>
    <dbReference type="NCBI Taxonomy" id="1586634"/>
    <lineage>
        <taxon>Eukaryota</taxon>
        <taxon>Metazoa</taxon>
        <taxon>Ecdysozoa</taxon>
        <taxon>Arthropoda</taxon>
        <taxon>Hexapoda</taxon>
        <taxon>Insecta</taxon>
        <taxon>Pterygota</taxon>
        <taxon>Neoptera</taxon>
        <taxon>Endopterygota</taxon>
        <taxon>Coleoptera</taxon>
        <taxon>Polyphaga</taxon>
        <taxon>Cucujiformia</taxon>
        <taxon>Chrysomeloidea</taxon>
        <taxon>Cerambycidae</taxon>
        <taxon>Lepturinae</taxon>
        <taxon>Rhagiini</taxon>
        <taxon>Rhamnusium</taxon>
    </lineage>
</organism>
<evidence type="ECO:0000256" key="1">
    <source>
        <dbReference type="ARBA" id="ARBA00023121"/>
    </source>
</evidence>
<accession>A0AAV8WQM8</accession>
<dbReference type="InterPro" id="IPR014352">
    <property type="entry name" value="FERM/acyl-CoA-bd_prot_sf"/>
</dbReference>
<comment type="caution">
    <text evidence="3">The sequence shown here is derived from an EMBL/GenBank/DDBJ whole genome shotgun (WGS) entry which is preliminary data.</text>
</comment>
<dbReference type="GO" id="GO:0005737">
    <property type="term" value="C:cytoplasm"/>
    <property type="evidence" value="ECO:0007669"/>
    <property type="project" value="TreeGrafter"/>
</dbReference>
<gene>
    <name evidence="3" type="ORF">NQ314_018555</name>
</gene>
<keyword evidence="1" id="KW-0446">Lipid-binding</keyword>
<dbReference type="Gene3D" id="1.20.80.10">
    <property type="match status" value="1"/>
</dbReference>
<evidence type="ECO:0000259" key="2">
    <source>
        <dbReference type="PROSITE" id="PS51228"/>
    </source>
</evidence>
<dbReference type="PANTHER" id="PTHR23310">
    <property type="entry name" value="ACYL-COA-BINDING PROTEIN, ACBP"/>
    <property type="match status" value="1"/>
</dbReference>
<proteinExistence type="predicted"/>
<dbReference type="PRINTS" id="PR00689">
    <property type="entry name" value="ACOABINDINGP"/>
</dbReference>